<dbReference type="Proteomes" id="UP000034406">
    <property type="component" value="Unassembled WGS sequence"/>
</dbReference>
<dbReference type="InterPro" id="IPR043719">
    <property type="entry name" value="DUF5660"/>
</dbReference>
<comment type="caution">
    <text evidence="3">The sequence shown here is derived from an EMBL/GenBank/DDBJ whole genome shotgun (WGS) entry which is preliminary data.</text>
</comment>
<evidence type="ECO:0000259" key="2">
    <source>
        <dbReference type="Pfam" id="PF18904"/>
    </source>
</evidence>
<reference evidence="3 4" key="1">
    <citation type="journal article" date="2015" name="Nature">
        <title>rRNA introns, odd ribosomes, and small enigmatic genomes across a large radiation of phyla.</title>
        <authorList>
            <person name="Brown C.T."/>
            <person name="Hug L.A."/>
            <person name="Thomas B.C."/>
            <person name="Sharon I."/>
            <person name="Castelle C.J."/>
            <person name="Singh A."/>
            <person name="Wilkins M.J."/>
            <person name="Williams K.H."/>
            <person name="Banfield J.F."/>
        </authorList>
    </citation>
    <scope>NUCLEOTIDE SEQUENCE [LARGE SCALE GENOMIC DNA]</scope>
</reference>
<keyword evidence="1" id="KW-0175">Coiled coil</keyword>
<gene>
    <name evidence="3" type="ORF">US90_C0010G0010</name>
</gene>
<dbReference type="Pfam" id="PF18904">
    <property type="entry name" value="DUF5660"/>
    <property type="match status" value="1"/>
</dbReference>
<protein>
    <recommendedName>
        <fullName evidence="2">DUF5660 domain-containing protein</fullName>
    </recommendedName>
</protein>
<feature type="domain" description="DUF5660" evidence="2">
    <location>
        <begin position="90"/>
        <end position="198"/>
    </location>
</feature>
<organism evidence="3 4">
    <name type="scientific">Candidatus Shapirobacteria bacterium GW2011_GWE2_38_30</name>
    <dbReference type="NCBI Taxonomy" id="1618490"/>
    <lineage>
        <taxon>Bacteria</taxon>
        <taxon>Candidatus Shapironibacteriota</taxon>
    </lineage>
</organism>
<dbReference type="PATRIC" id="fig|1618490.4.peg.464"/>
<name>A0A0G0JT75_9BACT</name>
<dbReference type="STRING" id="1618490.US90_C0010G0010"/>
<evidence type="ECO:0000313" key="4">
    <source>
        <dbReference type="Proteomes" id="UP000034406"/>
    </source>
</evidence>
<feature type="coiled-coil region" evidence="1">
    <location>
        <begin position="84"/>
        <end position="118"/>
    </location>
</feature>
<evidence type="ECO:0000256" key="1">
    <source>
        <dbReference type="SAM" id="Coils"/>
    </source>
</evidence>
<sequence>MAGVSGNKRSQKFKNQNISAFSNEILKDSDVSTSHQIHTVKPSFGLRGILGLGQSIEINKEENQTSKAEHQLFSSINHLDKEHEQLILQSQEELQKEIKQLQADIQKLAKTTNNLEKTVEMAVDSTIIEANTYEINFLQRLKTFIFDVRKNISEASAWLETFQAKKSKKRNAFWGKVKDKKHGGEAYLFSNEHSASRAA</sequence>
<proteinExistence type="predicted"/>
<evidence type="ECO:0000313" key="3">
    <source>
        <dbReference type="EMBL" id="KKQ69872.1"/>
    </source>
</evidence>
<accession>A0A0G0JT75</accession>
<dbReference type="EMBL" id="LBUT01000010">
    <property type="protein sequence ID" value="KKQ69872.1"/>
    <property type="molecule type" value="Genomic_DNA"/>
</dbReference>
<dbReference type="AlphaFoldDB" id="A0A0G0JT75"/>